<dbReference type="NCBIfam" id="TIGR00481">
    <property type="entry name" value="YbhB/YbcL family Raf kinase inhibitor-like protein"/>
    <property type="match status" value="1"/>
</dbReference>
<reference evidence="2 3" key="1">
    <citation type="journal article" date="2023" name="Int. J. Syst. Evol. Microbiol.">
        <title>Methylocystis iwaonis sp. nov., a type II methane-oxidizing bacterium from surface soil of a rice paddy field in Japan, and emended description of the genus Methylocystis (ex Whittenbury et al. 1970) Bowman et al. 1993.</title>
        <authorList>
            <person name="Kaise H."/>
            <person name="Sawadogo J.B."/>
            <person name="Alam M.S."/>
            <person name="Ueno C."/>
            <person name="Dianou D."/>
            <person name="Shinjo R."/>
            <person name="Asakawa S."/>
        </authorList>
    </citation>
    <scope>NUCLEOTIDE SEQUENCE [LARGE SCALE GENOMIC DNA]</scope>
    <source>
        <strain evidence="2 3">SS37A-Re</strain>
    </source>
</reference>
<dbReference type="InterPro" id="IPR008914">
    <property type="entry name" value="PEBP"/>
</dbReference>
<dbReference type="GO" id="GO:0004860">
    <property type="term" value="F:protein kinase inhibitor activity"/>
    <property type="evidence" value="ECO:0007669"/>
    <property type="project" value="UniProtKB-KW"/>
</dbReference>
<dbReference type="InterPro" id="IPR005247">
    <property type="entry name" value="YbhB_YbcL/LppC-like"/>
</dbReference>
<dbReference type="SUPFAM" id="SSF49777">
    <property type="entry name" value="PEBP-like"/>
    <property type="match status" value="1"/>
</dbReference>
<feature type="signal peptide" evidence="1">
    <location>
        <begin position="1"/>
        <end position="24"/>
    </location>
</feature>
<organism evidence="2 3">
    <name type="scientific">Methylocystis iwaonis</name>
    <dbReference type="NCBI Taxonomy" id="2885079"/>
    <lineage>
        <taxon>Bacteria</taxon>
        <taxon>Pseudomonadati</taxon>
        <taxon>Pseudomonadota</taxon>
        <taxon>Alphaproteobacteria</taxon>
        <taxon>Hyphomicrobiales</taxon>
        <taxon>Methylocystaceae</taxon>
        <taxon>Methylocystis</taxon>
    </lineage>
</organism>
<dbReference type="Pfam" id="PF01161">
    <property type="entry name" value="PBP"/>
    <property type="match status" value="1"/>
</dbReference>
<evidence type="ECO:0000313" key="3">
    <source>
        <dbReference type="Proteomes" id="UP001317629"/>
    </source>
</evidence>
<dbReference type="PANTHER" id="PTHR30289">
    <property type="entry name" value="UNCHARACTERIZED PROTEIN YBCL-RELATED"/>
    <property type="match status" value="1"/>
</dbReference>
<dbReference type="InterPro" id="IPR036610">
    <property type="entry name" value="PEBP-like_sf"/>
</dbReference>
<evidence type="ECO:0000313" key="2">
    <source>
        <dbReference type="EMBL" id="BDV35457.1"/>
    </source>
</evidence>
<name>A0ABN6VK52_9HYPH</name>
<evidence type="ECO:0000256" key="1">
    <source>
        <dbReference type="SAM" id="SignalP"/>
    </source>
</evidence>
<dbReference type="CDD" id="cd00865">
    <property type="entry name" value="PEBP_bact_arch"/>
    <property type="match status" value="1"/>
</dbReference>
<sequence length="185" mass="19197">MRRSLSSFFAFAALAAADAGGAQAFELKSPDIAEGKTIDMTHVYNSFGCTGGNLSPALSWSDPPAGTKSFAVLVHDPDAPTGGAGFWHWLVVDIPPDVRSLEQGAGDASGKKLPPGAHQLETDFGEKAYGGPCPPPGKPHRYIFTVYALKIDKLGDAAHGRTAVAGFTINGNALAKASITGLFGR</sequence>
<dbReference type="EMBL" id="AP027142">
    <property type="protein sequence ID" value="BDV35457.1"/>
    <property type="molecule type" value="Genomic_DNA"/>
</dbReference>
<keyword evidence="3" id="KW-1185">Reference proteome</keyword>
<dbReference type="Proteomes" id="UP001317629">
    <property type="component" value="Chromosome"/>
</dbReference>
<keyword evidence="1" id="KW-0732">Signal</keyword>
<dbReference type="PANTHER" id="PTHR30289:SF1">
    <property type="entry name" value="PEBP (PHOSPHATIDYLETHANOLAMINE-BINDING PROTEIN) FAMILY PROTEIN"/>
    <property type="match status" value="1"/>
</dbReference>
<protein>
    <submittedName>
        <fullName evidence="2">Kinase inhibitor Raf</fullName>
    </submittedName>
</protein>
<gene>
    <name evidence="2" type="primary">ybcL</name>
    <name evidence="2" type="ORF">SS37A_29860</name>
</gene>
<keyword evidence="2" id="KW-0649">Protein kinase inhibitor</keyword>
<proteinExistence type="predicted"/>
<accession>A0ABN6VK52</accession>
<dbReference type="Gene3D" id="3.90.280.10">
    <property type="entry name" value="PEBP-like"/>
    <property type="match status" value="1"/>
</dbReference>
<dbReference type="RefSeq" id="WP_281928897.1">
    <property type="nucleotide sequence ID" value="NZ_AP027142.1"/>
</dbReference>
<feature type="chain" id="PRO_5046492068" evidence="1">
    <location>
        <begin position="25"/>
        <end position="185"/>
    </location>
</feature>